<dbReference type="EMBL" id="JAEFBJ010000011">
    <property type="protein sequence ID" value="KAG7556693.1"/>
    <property type="molecule type" value="Genomic_DNA"/>
</dbReference>
<evidence type="ECO:0000256" key="7">
    <source>
        <dbReference type="ARBA" id="ARBA00022840"/>
    </source>
</evidence>
<keyword evidence="5 9" id="KW-0547">Nucleotide-binding</keyword>
<dbReference type="GO" id="GO:0005524">
    <property type="term" value="F:ATP binding"/>
    <property type="evidence" value="ECO:0007669"/>
    <property type="project" value="UniProtKB-KW"/>
</dbReference>
<keyword evidence="6 9" id="KW-0276">Fatty acid metabolism</keyword>
<evidence type="ECO:0000259" key="10">
    <source>
        <dbReference type="Pfam" id="PF00501"/>
    </source>
</evidence>
<evidence type="ECO:0000256" key="6">
    <source>
        <dbReference type="ARBA" id="ARBA00022832"/>
    </source>
</evidence>
<evidence type="ECO:0000256" key="8">
    <source>
        <dbReference type="ARBA" id="ARBA00023098"/>
    </source>
</evidence>
<comment type="cofactor">
    <cofactor evidence="1">
        <name>Mg(2+)</name>
        <dbReference type="ChEBI" id="CHEBI:18420"/>
    </cofactor>
</comment>
<keyword evidence="8 9" id="KW-0443">Lipid metabolism</keyword>
<dbReference type="EC" id="6.2.1.3" evidence="9"/>
<keyword evidence="7 9" id="KW-0067">ATP-binding</keyword>
<evidence type="ECO:0000313" key="11">
    <source>
        <dbReference type="EMBL" id="KAG7556693.1"/>
    </source>
</evidence>
<dbReference type="CDD" id="cd05927">
    <property type="entry name" value="LC-FACS_euk"/>
    <property type="match status" value="1"/>
</dbReference>
<organism evidence="11 12">
    <name type="scientific">Arabidopsis suecica</name>
    <name type="common">Swedish thale-cress</name>
    <name type="synonym">Cardaminopsis suecica</name>
    <dbReference type="NCBI Taxonomy" id="45249"/>
    <lineage>
        <taxon>Eukaryota</taxon>
        <taxon>Viridiplantae</taxon>
        <taxon>Streptophyta</taxon>
        <taxon>Embryophyta</taxon>
        <taxon>Tracheophyta</taxon>
        <taxon>Spermatophyta</taxon>
        <taxon>Magnoliopsida</taxon>
        <taxon>eudicotyledons</taxon>
        <taxon>Gunneridae</taxon>
        <taxon>Pentapetalae</taxon>
        <taxon>rosids</taxon>
        <taxon>malvids</taxon>
        <taxon>Brassicales</taxon>
        <taxon>Brassicaceae</taxon>
        <taxon>Camelineae</taxon>
        <taxon>Arabidopsis</taxon>
    </lineage>
</organism>
<evidence type="ECO:0000313" key="12">
    <source>
        <dbReference type="Proteomes" id="UP000694251"/>
    </source>
</evidence>
<dbReference type="InterPro" id="IPR020845">
    <property type="entry name" value="AMP-binding_CS"/>
</dbReference>
<comment type="function">
    <text evidence="9">Catalyzes the conversion of long-chain fatty acids to their active form acyl-CoAs for both synthesis of cellular lipids, and degradation via beta-oxidation.</text>
</comment>
<dbReference type="InterPro" id="IPR045311">
    <property type="entry name" value="LC-FACS_euk"/>
</dbReference>
<keyword evidence="12" id="KW-1185">Reference proteome</keyword>
<sequence length="699" mass="77034">MEFASPAQRRLETIRSHLDTSPADDQSSLFLNATASSASPFLNKDGYSVVLPEKLDTGKWNVYRSAKSPTKLVSRFQDHPEIGTLHDNFVYAVETYPENKYLGTRVRSDGTIGEYSWMTYAETASERQAIGSGLLFHGINQGACVGLYFINRPEWLVVDHACAAYSFISVPLYDTLGPDAVKFVVNHATLQAIFCVPQTLNILLSFLAEIPSIRLIVVVGGADEHLPSLPQGSGVNIVSYQKLLTQGRSSLHPFSPPKPEDIATICYTSGTTGTPKGVVLTHGNLIANVAGSSVEAEFLPSDTYISYLPLAHIYERANQIMAVYGGVTVGFYQGDVLKLMDDFAVLRPTIFCSVPRLYNRIYDGITSAVKSSGVIKQRLFQVAYNSKKQAIINGRNPSAFWDKLVFNKIKEKLGGRVRFMGSGASPLSPDVMDFLRVCFGCSVREGYGMTETSCVISAMDDGDNLSGHVGSPNPACEVKLVDVPEMNYTSEDQPYPRGEICVRGPIIFKGYYKDEEQTREILDGDGWLHTGDIGLWLPGGRLKIIDRKKNIFKLAQGEYIAPEKIENVYTKCRFVSQCFIHGDSFNSSLVAIVSVDPDVMKDWAASEGIKYEHLGQLCNDPRARKAVLAEMDDLGREAQLRGFEFAKAVTLVPEPFTLENGLLTPTFKIKRPQAKAYFAEAISKMYAEIAASNPMPSKL</sequence>
<keyword evidence="4 9" id="KW-0436">Ligase</keyword>
<evidence type="ECO:0000256" key="3">
    <source>
        <dbReference type="ARBA" id="ARBA00006432"/>
    </source>
</evidence>
<evidence type="ECO:0000256" key="4">
    <source>
        <dbReference type="ARBA" id="ARBA00022598"/>
    </source>
</evidence>
<dbReference type="PANTHER" id="PTHR43272:SF90">
    <property type="entry name" value="LONG CHAIN ACYL-COA SYNTHETASE 7, PEROXISOMAL"/>
    <property type="match status" value="1"/>
</dbReference>
<dbReference type="GO" id="GO:0016020">
    <property type="term" value="C:membrane"/>
    <property type="evidence" value="ECO:0007669"/>
    <property type="project" value="TreeGrafter"/>
</dbReference>
<dbReference type="Pfam" id="PF00501">
    <property type="entry name" value="AMP-binding"/>
    <property type="match status" value="1"/>
</dbReference>
<comment type="caution">
    <text evidence="11">The sequence shown here is derived from an EMBL/GenBank/DDBJ whole genome shotgun (WGS) entry which is preliminary data.</text>
</comment>
<evidence type="ECO:0000256" key="5">
    <source>
        <dbReference type="ARBA" id="ARBA00022741"/>
    </source>
</evidence>
<dbReference type="AlphaFoldDB" id="A0A8T1ZEQ1"/>
<comment type="pathway">
    <text evidence="2 9">Lipid metabolism; fatty acid metabolism.</text>
</comment>
<name>A0A8T1ZEQ1_ARASU</name>
<feature type="domain" description="AMP-dependent synthetase/ligase" evidence="10">
    <location>
        <begin position="113"/>
        <end position="512"/>
    </location>
</feature>
<comment type="similarity">
    <text evidence="3 9">Belongs to the ATP-dependent AMP-binding enzyme family.</text>
</comment>
<dbReference type="Proteomes" id="UP000694251">
    <property type="component" value="Chromosome 11"/>
</dbReference>
<dbReference type="OrthoDB" id="1700726at2759"/>
<dbReference type="InterPro" id="IPR000873">
    <property type="entry name" value="AMP-dep_synth/lig_dom"/>
</dbReference>
<dbReference type="PANTHER" id="PTHR43272">
    <property type="entry name" value="LONG-CHAIN-FATTY-ACID--COA LIGASE"/>
    <property type="match status" value="1"/>
</dbReference>
<accession>A0A8T1ZEQ1</accession>
<gene>
    <name evidence="11" type="ORF">ISN44_As11g026910</name>
</gene>
<proteinExistence type="inferred from homology"/>
<dbReference type="GO" id="GO:0005783">
    <property type="term" value="C:endoplasmic reticulum"/>
    <property type="evidence" value="ECO:0007669"/>
    <property type="project" value="TreeGrafter"/>
</dbReference>
<dbReference type="GO" id="GO:0004467">
    <property type="term" value="F:long-chain fatty acid-CoA ligase activity"/>
    <property type="evidence" value="ECO:0007669"/>
    <property type="project" value="UniProtKB-EC"/>
</dbReference>
<protein>
    <recommendedName>
        <fullName evidence="9">Long-chain-fatty-acid--CoA ligase</fullName>
        <ecNumber evidence="9">6.2.1.3</ecNumber>
    </recommendedName>
</protein>
<evidence type="ECO:0000256" key="9">
    <source>
        <dbReference type="RuleBase" id="RU369030"/>
    </source>
</evidence>
<reference evidence="11 12" key="1">
    <citation type="submission" date="2020-12" db="EMBL/GenBank/DDBJ databases">
        <title>Concerted genomic and epigenomic changes stabilize Arabidopsis allopolyploids.</title>
        <authorList>
            <person name="Chen Z."/>
        </authorList>
    </citation>
    <scope>NUCLEOTIDE SEQUENCE [LARGE SCALE GENOMIC DNA]</scope>
    <source>
        <strain evidence="11">As9502</strain>
        <tissue evidence="11">Leaf</tissue>
    </source>
</reference>
<comment type="catalytic activity">
    <reaction evidence="9">
        <text>a long-chain fatty acid + ATP + CoA = a long-chain fatty acyl-CoA + AMP + diphosphate</text>
        <dbReference type="Rhea" id="RHEA:15421"/>
        <dbReference type="ChEBI" id="CHEBI:30616"/>
        <dbReference type="ChEBI" id="CHEBI:33019"/>
        <dbReference type="ChEBI" id="CHEBI:57287"/>
        <dbReference type="ChEBI" id="CHEBI:57560"/>
        <dbReference type="ChEBI" id="CHEBI:83139"/>
        <dbReference type="ChEBI" id="CHEBI:456215"/>
        <dbReference type="EC" id="6.2.1.3"/>
    </reaction>
</comment>
<evidence type="ECO:0000256" key="1">
    <source>
        <dbReference type="ARBA" id="ARBA00001946"/>
    </source>
</evidence>
<evidence type="ECO:0000256" key="2">
    <source>
        <dbReference type="ARBA" id="ARBA00004872"/>
    </source>
</evidence>
<dbReference type="PROSITE" id="PS00455">
    <property type="entry name" value="AMP_BINDING"/>
    <property type="match status" value="1"/>
</dbReference>